<keyword evidence="3" id="KW-0012">Acyltransferase</keyword>
<feature type="domain" description="Acyltransferase 3" evidence="2">
    <location>
        <begin position="14"/>
        <end position="318"/>
    </location>
</feature>
<accession>A0ABZ0CVN7</accession>
<dbReference type="Proteomes" id="UP001303946">
    <property type="component" value="Chromosome"/>
</dbReference>
<evidence type="ECO:0000313" key="4">
    <source>
        <dbReference type="Proteomes" id="UP001303946"/>
    </source>
</evidence>
<evidence type="ECO:0000313" key="3">
    <source>
        <dbReference type="EMBL" id="WOB07002.1"/>
    </source>
</evidence>
<feature type="transmembrane region" description="Helical" evidence="1">
    <location>
        <begin position="303"/>
        <end position="323"/>
    </location>
</feature>
<name>A0ABZ0CVN7_9BURK</name>
<reference evidence="3 4" key="1">
    <citation type="submission" date="2023-10" db="EMBL/GenBank/DDBJ databases">
        <title>Bacteria for the degradation of biodegradable plastic PBAT(Polybutylene adipate terephthalate).</title>
        <authorList>
            <person name="Weon H.-Y."/>
            <person name="Yeon J."/>
        </authorList>
    </citation>
    <scope>NUCLEOTIDE SEQUENCE [LARGE SCALE GENOMIC DNA]</scope>
    <source>
        <strain evidence="3 4">SBD 7-3</strain>
    </source>
</reference>
<dbReference type="InterPro" id="IPR050879">
    <property type="entry name" value="Acyltransferase_3"/>
</dbReference>
<keyword evidence="1" id="KW-0472">Membrane</keyword>
<feature type="transmembrane region" description="Helical" evidence="1">
    <location>
        <begin position="157"/>
        <end position="175"/>
    </location>
</feature>
<organism evidence="3 4">
    <name type="scientific">Piscinibacter gummiphilus</name>
    <dbReference type="NCBI Taxonomy" id="946333"/>
    <lineage>
        <taxon>Bacteria</taxon>
        <taxon>Pseudomonadati</taxon>
        <taxon>Pseudomonadota</taxon>
        <taxon>Betaproteobacteria</taxon>
        <taxon>Burkholderiales</taxon>
        <taxon>Sphaerotilaceae</taxon>
        <taxon>Piscinibacter</taxon>
    </lineage>
</organism>
<feature type="transmembrane region" description="Helical" evidence="1">
    <location>
        <begin position="87"/>
        <end position="104"/>
    </location>
</feature>
<dbReference type="GO" id="GO:0016746">
    <property type="term" value="F:acyltransferase activity"/>
    <property type="evidence" value="ECO:0007669"/>
    <property type="project" value="UniProtKB-KW"/>
</dbReference>
<proteinExistence type="predicted"/>
<evidence type="ECO:0000256" key="1">
    <source>
        <dbReference type="SAM" id="Phobius"/>
    </source>
</evidence>
<dbReference type="EMBL" id="CP136336">
    <property type="protein sequence ID" value="WOB07002.1"/>
    <property type="molecule type" value="Genomic_DNA"/>
</dbReference>
<sequence>MTPNNTHPPSSQILSLNAVRGLAALLVVVSHLPEQAGLHFGPIHEGSLGVMVFFTLSGFLMGYLYLTKPASWHEVSRYAIARFSRIAPPYLMVVLASFFIYTLIDPKFPYAIGTHNFLRHILFSGNVSVFWSIPPEVQFYALFIGFWWALKRAQSGRTLALVIVMVLAVAAICVRDKVPGTFAISKLHYFLLGSMLGGLHHWLRTVPISTRALTVLQVLLLGTLGVFMLEVIHLPEKYWHDLAPALIAGLVVFAFSHDRTPIDMAFMAKPLQWLGDWSFSIYLLHVPIIYVFVKAGLMREGGLLSTLCVVVAVLACGVFSIFVERPACAATKRGLNAWLKRLEPAAKPLDATTEPRLMPHITPDRTRP</sequence>
<feature type="transmembrane region" description="Helical" evidence="1">
    <location>
        <begin position="129"/>
        <end position="150"/>
    </location>
</feature>
<dbReference type="InterPro" id="IPR002656">
    <property type="entry name" value="Acyl_transf_3_dom"/>
</dbReference>
<dbReference type="PANTHER" id="PTHR23028:SF131">
    <property type="entry name" value="BLR2367 PROTEIN"/>
    <property type="match status" value="1"/>
</dbReference>
<feature type="transmembrane region" description="Helical" evidence="1">
    <location>
        <begin position="48"/>
        <end position="66"/>
    </location>
</feature>
<dbReference type="EC" id="2.3.-.-" evidence="3"/>
<dbReference type="Pfam" id="PF01757">
    <property type="entry name" value="Acyl_transf_3"/>
    <property type="match status" value="1"/>
</dbReference>
<feature type="transmembrane region" description="Helical" evidence="1">
    <location>
        <begin position="215"/>
        <end position="232"/>
    </location>
</feature>
<evidence type="ECO:0000259" key="2">
    <source>
        <dbReference type="Pfam" id="PF01757"/>
    </source>
</evidence>
<dbReference type="RefSeq" id="WP_316699670.1">
    <property type="nucleotide sequence ID" value="NZ_CP136336.1"/>
</dbReference>
<protein>
    <submittedName>
        <fullName evidence="3">Acyltransferase</fullName>
        <ecNumber evidence="3">2.3.-.-</ecNumber>
    </submittedName>
</protein>
<keyword evidence="1" id="KW-1133">Transmembrane helix</keyword>
<keyword evidence="3" id="KW-0808">Transferase</keyword>
<feature type="transmembrane region" description="Helical" evidence="1">
    <location>
        <begin position="277"/>
        <end position="297"/>
    </location>
</feature>
<keyword evidence="4" id="KW-1185">Reference proteome</keyword>
<feature type="transmembrane region" description="Helical" evidence="1">
    <location>
        <begin position="238"/>
        <end position="256"/>
    </location>
</feature>
<dbReference type="PANTHER" id="PTHR23028">
    <property type="entry name" value="ACETYLTRANSFERASE"/>
    <property type="match status" value="1"/>
</dbReference>
<feature type="transmembrane region" description="Helical" evidence="1">
    <location>
        <begin position="187"/>
        <end position="203"/>
    </location>
</feature>
<gene>
    <name evidence="3" type="ORF">RXV79_19015</name>
</gene>
<keyword evidence="1" id="KW-0812">Transmembrane</keyword>